<evidence type="ECO:0000256" key="1">
    <source>
        <dbReference type="ARBA" id="ARBA00022722"/>
    </source>
</evidence>
<comment type="caution">
    <text evidence="6">The sequence shown here is derived from an EMBL/GenBank/DDBJ whole genome shotgun (WGS) entry which is preliminary data.</text>
</comment>
<feature type="domain" description="HNH nuclease" evidence="5">
    <location>
        <begin position="11"/>
        <end position="71"/>
    </location>
</feature>
<dbReference type="Gene3D" id="1.10.30.50">
    <property type="match status" value="1"/>
</dbReference>
<evidence type="ECO:0000256" key="3">
    <source>
        <dbReference type="ARBA" id="ARBA00038412"/>
    </source>
</evidence>
<evidence type="ECO:0000256" key="4">
    <source>
        <dbReference type="ARBA" id="ARBA00040194"/>
    </source>
</evidence>
<organism evidence="6 7">
    <name type="scientific">Heyndrickxia oleronia</name>
    <dbReference type="NCBI Taxonomy" id="38875"/>
    <lineage>
        <taxon>Bacteria</taxon>
        <taxon>Bacillati</taxon>
        <taxon>Bacillota</taxon>
        <taxon>Bacilli</taxon>
        <taxon>Bacillales</taxon>
        <taxon>Bacillaceae</taxon>
        <taxon>Heyndrickxia</taxon>
    </lineage>
</organism>
<dbReference type="GO" id="GO:0008270">
    <property type="term" value="F:zinc ion binding"/>
    <property type="evidence" value="ECO:0007669"/>
    <property type="project" value="InterPro"/>
</dbReference>
<dbReference type="InterPro" id="IPR002711">
    <property type="entry name" value="HNH"/>
</dbReference>
<evidence type="ECO:0000313" key="6">
    <source>
        <dbReference type="EMBL" id="MDH5161501.1"/>
    </source>
</evidence>
<dbReference type="EMBL" id="JAROYP010000005">
    <property type="protein sequence ID" value="MDH5161501.1"/>
    <property type="molecule type" value="Genomic_DNA"/>
</dbReference>
<accession>A0AAW6SRP9</accession>
<dbReference type="GO" id="GO:0004519">
    <property type="term" value="F:endonuclease activity"/>
    <property type="evidence" value="ECO:0007669"/>
    <property type="project" value="UniProtKB-KW"/>
</dbReference>
<dbReference type="GO" id="GO:0016787">
    <property type="term" value="F:hydrolase activity"/>
    <property type="evidence" value="ECO:0007669"/>
    <property type="project" value="UniProtKB-KW"/>
</dbReference>
<reference evidence="6" key="1">
    <citation type="submission" date="2023-03" db="EMBL/GenBank/DDBJ databases">
        <title>Bacterial isolates from washroom surfaces on a university campus.</title>
        <authorList>
            <person name="Holman D.B."/>
            <person name="Gzyl K.E."/>
            <person name="Taheri A.E."/>
        </authorList>
    </citation>
    <scope>NUCLEOTIDE SEQUENCE</scope>
    <source>
        <strain evidence="6">RD03</strain>
    </source>
</reference>
<sequence length="109" mass="12857">MNFYKTTAWKKKRPRVLKRDSYQCQECKRYGKSTEATTVHHIIPLAWCLLFNKVLALSNINLISLCNQCHDKMHDRISNKLTNLGLSWVRRLGSLGDDWIEKYSNEGWK</sequence>
<proteinExistence type="inferred from homology"/>
<keyword evidence="6" id="KW-0255">Endonuclease</keyword>
<dbReference type="SMART" id="SM00507">
    <property type="entry name" value="HNHc"/>
    <property type="match status" value="1"/>
</dbReference>
<dbReference type="PANTHER" id="PTHR41286:SF1">
    <property type="entry name" value="HNH NUCLEASE YAJD-RELATED"/>
    <property type="match status" value="1"/>
</dbReference>
<dbReference type="AlphaFoldDB" id="A0AAW6SRP9"/>
<keyword evidence="1" id="KW-0540">Nuclease</keyword>
<dbReference type="GO" id="GO:0003676">
    <property type="term" value="F:nucleic acid binding"/>
    <property type="evidence" value="ECO:0007669"/>
    <property type="project" value="InterPro"/>
</dbReference>
<dbReference type="Proteomes" id="UP001159179">
    <property type="component" value="Unassembled WGS sequence"/>
</dbReference>
<protein>
    <recommendedName>
        <fullName evidence="4">Putative HNH nuclease YajD</fullName>
    </recommendedName>
</protein>
<dbReference type="CDD" id="cd00085">
    <property type="entry name" value="HNHc"/>
    <property type="match status" value="1"/>
</dbReference>
<dbReference type="GO" id="GO:0005829">
    <property type="term" value="C:cytosol"/>
    <property type="evidence" value="ECO:0007669"/>
    <property type="project" value="TreeGrafter"/>
</dbReference>
<dbReference type="InterPro" id="IPR003615">
    <property type="entry name" value="HNH_nuc"/>
</dbReference>
<gene>
    <name evidence="6" type="ORF">P5X88_11160</name>
</gene>
<dbReference type="RefSeq" id="WP_280616708.1">
    <property type="nucleotide sequence ID" value="NZ_JAROYP010000005.1"/>
</dbReference>
<evidence type="ECO:0000313" key="7">
    <source>
        <dbReference type="Proteomes" id="UP001159179"/>
    </source>
</evidence>
<evidence type="ECO:0000259" key="5">
    <source>
        <dbReference type="SMART" id="SM00507"/>
    </source>
</evidence>
<evidence type="ECO:0000256" key="2">
    <source>
        <dbReference type="ARBA" id="ARBA00022801"/>
    </source>
</evidence>
<keyword evidence="2" id="KW-0378">Hydrolase</keyword>
<comment type="similarity">
    <text evidence="3">Belongs to the HNH nuclease family.</text>
</comment>
<dbReference type="Pfam" id="PF01844">
    <property type="entry name" value="HNH"/>
    <property type="match status" value="1"/>
</dbReference>
<name>A0AAW6SRP9_9BACI</name>
<dbReference type="PANTHER" id="PTHR41286">
    <property type="entry name" value="HNH NUCLEASE YAJD-RELATED"/>
    <property type="match status" value="1"/>
</dbReference>